<dbReference type="GO" id="GO:0016740">
    <property type="term" value="F:transferase activity"/>
    <property type="evidence" value="ECO:0007669"/>
    <property type="project" value="UniProtKB-KW"/>
</dbReference>
<evidence type="ECO:0000313" key="5">
    <source>
        <dbReference type="EMBL" id="PQA43123.1"/>
    </source>
</evidence>
<dbReference type="PRINTS" id="PR01210">
    <property type="entry name" value="GGTRANSPTASE"/>
</dbReference>
<keyword evidence="2 5" id="KW-0808">Transferase</keyword>
<dbReference type="Gene3D" id="3.60.20.40">
    <property type="match status" value="1"/>
</dbReference>
<reference evidence="6" key="1">
    <citation type="submission" date="2018-02" db="EMBL/GenBank/DDBJ databases">
        <title>Genome sequencing of Solimonas sp. HR-BB.</title>
        <authorList>
            <person name="Lee Y."/>
            <person name="Jeon C.O."/>
        </authorList>
    </citation>
    <scope>NUCLEOTIDE SEQUENCE [LARGE SCALE GENOMIC DNA]</scope>
    <source>
        <strain evidence="6">HR-E</strain>
    </source>
</reference>
<evidence type="ECO:0000256" key="1">
    <source>
        <dbReference type="ARBA" id="ARBA00009381"/>
    </source>
</evidence>
<dbReference type="Gene3D" id="1.10.246.130">
    <property type="match status" value="1"/>
</dbReference>
<evidence type="ECO:0000256" key="2">
    <source>
        <dbReference type="ARBA" id="ARBA00022679"/>
    </source>
</evidence>
<accession>A0A2P6ASQ3</accession>
<dbReference type="InterPro" id="IPR043137">
    <property type="entry name" value="GGT_ssub_C"/>
</dbReference>
<gene>
    <name evidence="5" type="ORF">C5O18_05500</name>
</gene>
<dbReference type="PANTHER" id="PTHR43199">
    <property type="entry name" value="GLUTATHIONE HYDROLASE"/>
    <property type="match status" value="1"/>
</dbReference>
<evidence type="ECO:0000256" key="3">
    <source>
        <dbReference type="ARBA" id="ARBA00022801"/>
    </source>
</evidence>
<dbReference type="GO" id="GO:0016787">
    <property type="term" value="F:hydrolase activity"/>
    <property type="evidence" value="ECO:0007669"/>
    <property type="project" value="UniProtKB-KW"/>
</dbReference>
<dbReference type="PANTHER" id="PTHR43199:SF1">
    <property type="entry name" value="GLUTATHIONE HYDROLASE PROENZYME"/>
    <property type="match status" value="1"/>
</dbReference>
<evidence type="ECO:0000313" key="6">
    <source>
        <dbReference type="Proteomes" id="UP000243900"/>
    </source>
</evidence>
<dbReference type="Pfam" id="PF01019">
    <property type="entry name" value="G_glu_transpept"/>
    <property type="match status" value="1"/>
</dbReference>
<dbReference type="InterPro" id="IPR029055">
    <property type="entry name" value="Ntn_hydrolases_N"/>
</dbReference>
<protein>
    <submittedName>
        <fullName evidence="5">Gamma-glutamyltransferase</fullName>
    </submittedName>
</protein>
<comment type="similarity">
    <text evidence="1">Belongs to the gamma-glutamyltransferase family.</text>
</comment>
<keyword evidence="3" id="KW-0378">Hydrolase</keyword>
<dbReference type="InterPro" id="IPR043138">
    <property type="entry name" value="GGT_lsub"/>
</dbReference>
<dbReference type="AlphaFoldDB" id="A0A2P6ASQ3"/>
<evidence type="ECO:0000256" key="4">
    <source>
        <dbReference type="ARBA" id="ARBA00023145"/>
    </source>
</evidence>
<proteinExistence type="inferred from homology"/>
<dbReference type="Proteomes" id="UP000243900">
    <property type="component" value="Unassembled WGS sequence"/>
</dbReference>
<dbReference type="SUPFAM" id="SSF56235">
    <property type="entry name" value="N-terminal nucleophile aminohydrolases (Ntn hydrolases)"/>
    <property type="match status" value="1"/>
</dbReference>
<organism evidence="5 6">
    <name type="scientific">Amnimonas aquatica</name>
    <dbReference type="NCBI Taxonomy" id="2094561"/>
    <lineage>
        <taxon>Bacteria</taxon>
        <taxon>Pseudomonadati</taxon>
        <taxon>Pseudomonadota</taxon>
        <taxon>Gammaproteobacteria</taxon>
        <taxon>Moraxellales</taxon>
        <taxon>Moraxellaceae</taxon>
        <taxon>Amnimonas</taxon>
    </lineage>
</organism>
<comment type="caution">
    <text evidence="5">The sequence shown here is derived from an EMBL/GenBank/DDBJ whole genome shotgun (WGS) entry which is preliminary data.</text>
</comment>
<keyword evidence="4" id="KW-0865">Zymogen</keyword>
<dbReference type="EMBL" id="PTQZ01000104">
    <property type="protein sequence ID" value="PQA43123.1"/>
    <property type="molecule type" value="Genomic_DNA"/>
</dbReference>
<dbReference type="InterPro" id="IPR051792">
    <property type="entry name" value="GGT_bact"/>
</dbReference>
<sequence>MAMLAEAHRRWGRLPWATLLAPAIRLAEYGTPVSHRLHTLSAQDALLAASPTLRPLLLDADGKPWPQGHLLRNPAQARLLRTLAQSGPDAFYRGPLADEIVTALRAAGSDITLADWQGYRARVSPALCHALTAAVRACSAPPPSGGVSVLQNLALWLAASPPGAALYDADRHDLAPAALHRLLEAERLAFADRQQHVGDPAVVPVPTAGLLSPAYLRERAALIGERAAPGPVAAGNPPGAALAAMDRHWREHGTTHVSLVDSDGRWLVMTSSIEDSFGSRLLVNGLLMNNQLTDFSFMPVQDGLPVANRVQPGKRPRSAMSPTLLLDNDGRPLIATGSPGGSRILGFNTRVLAAWLAGVHDAGALASLPHALNRNGATEVERELQHRDPALAAFLRERGHDLKTVAMTSGHGIILRTETGLEAAADPRREGRADGF</sequence>
<name>A0A2P6ASQ3_9GAMM</name>
<keyword evidence="6" id="KW-1185">Reference proteome</keyword>